<comment type="caution">
    <text evidence="2">The sequence shown here is derived from an EMBL/GenBank/DDBJ whole genome shotgun (WGS) entry which is preliminary data.</text>
</comment>
<keyword evidence="3" id="KW-1185">Reference proteome</keyword>
<dbReference type="EMBL" id="JBDXSU010000004">
    <property type="protein sequence ID" value="MFB5189930.1"/>
    <property type="molecule type" value="Genomic_DNA"/>
</dbReference>
<evidence type="ECO:0000313" key="3">
    <source>
        <dbReference type="Proteomes" id="UP001579974"/>
    </source>
</evidence>
<accession>A0ABV5ADJ9</accession>
<keyword evidence="1" id="KW-1133">Transmembrane helix</keyword>
<feature type="transmembrane region" description="Helical" evidence="1">
    <location>
        <begin position="47"/>
        <end position="73"/>
    </location>
</feature>
<feature type="transmembrane region" description="Helical" evidence="1">
    <location>
        <begin position="175"/>
        <end position="197"/>
    </location>
</feature>
<feature type="transmembrane region" description="Helical" evidence="1">
    <location>
        <begin position="94"/>
        <end position="117"/>
    </location>
</feature>
<organism evidence="2 3">
    <name type="scientific">Alicyclobacillus fastidiosus</name>
    <dbReference type="NCBI Taxonomy" id="392011"/>
    <lineage>
        <taxon>Bacteria</taxon>
        <taxon>Bacillati</taxon>
        <taxon>Bacillota</taxon>
        <taxon>Bacilli</taxon>
        <taxon>Bacillales</taxon>
        <taxon>Alicyclobacillaceae</taxon>
        <taxon>Alicyclobacillus</taxon>
    </lineage>
</organism>
<evidence type="ECO:0000313" key="2">
    <source>
        <dbReference type="EMBL" id="MFB5189930.1"/>
    </source>
</evidence>
<feature type="transmembrane region" description="Helical" evidence="1">
    <location>
        <begin position="209"/>
        <end position="228"/>
    </location>
</feature>
<keyword evidence="1" id="KW-0812">Transmembrane</keyword>
<gene>
    <name evidence="2" type="ORF">KKP3000_003321</name>
</gene>
<name>A0ABV5ADJ9_9BACL</name>
<dbReference type="Proteomes" id="UP001579974">
    <property type="component" value="Unassembled WGS sequence"/>
</dbReference>
<feature type="transmembrane region" description="Helical" evidence="1">
    <location>
        <begin position="123"/>
        <end position="145"/>
    </location>
</feature>
<proteinExistence type="predicted"/>
<keyword evidence="1" id="KW-0472">Membrane</keyword>
<reference evidence="2 3" key="1">
    <citation type="journal article" date="2024" name="Int. J. Mol. Sci.">
        <title>Exploration of Alicyclobacillus spp. Genome in Search of Antibiotic Resistance.</title>
        <authorList>
            <person name="Bucka-Kolendo J."/>
            <person name="Kiousi D.E."/>
            <person name="Dekowska A."/>
            <person name="Mikolajczuk-Szczyrba A."/>
            <person name="Karadedos D.M."/>
            <person name="Michael P."/>
            <person name="Galanis A."/>
            <person name="Sokolowska B."/>
        </authorList>
    </citation>
    <scope>NUCLEOTIDE SEQUENCE [LARGE SCALE GENOMIC DNA]</scope>
    <source>
        <strain evidence="2 3">KKP 3000</strain>
    </source>
</reference>
<feature type="transmembrane region" description="Helical" evidence="1">
    <location>
        <begin position="21"/>
        <end position="41"/>
    </location>
</feature>
<protein>
    <recommendedName>
        <fullName evidence="4">DUF4405 domain-containing protein</fullName>
    </recommendedName>
</protein>
<evidence type="ECO:0008006" key="4">
    <source>
        <dbReference type="Google" id="ProtNLM"/>
    </source>
</evidence>
<sequence length="234" mass="25655">MNPTPSHTQRRSTRVTRNERMTALAGAVLFVLILVELVVTANLHALISVHIFVGMLLFGPLVVKLCSTGYRFYRYYSKSPVFVQKGPPHILLRLLAPVLVFMTIVVLVSGCGLAIVGPNHAGWFLKVHAVSVCLWLPLIAVHILAHIRRASRFIASDWSKRDAKRVSGRAGRLRLNIMGLVTGAIAAVVMIPISAPWDHWHIHPGLPSPLVAGILAAACAILIAIPLFRKTNLR</sequence>
<evidence type="ECO:0000256" key="1">
    <source>
        <dbReference type="SAM" id="Phobius"/>
    </source>
</evidence>
<dbReference type="RefSeq" id="WP_275476267.1">
    <property type="nucleotide sequence ID" value="NZ_CP162940.1"/>
</dbReference>